<reference evidence="3" key="1">
    <citation type="journal article" date="2019" name="Int. J. Syst. Evol. Microbiol.">
        <title>The Global Catalogue of Microorganisms (GCM) 10K type strain sequencing project: providing services to taxonomists for standard genome sequencing and annotation.</title>
        <authorList>
            <consortium name="The Broad Institute Genomics Platform"/>
            <consortium name="The Broad Institute Genome Sequencing Center for Infectious Disease"/>
            <person name="Wu L."/>
            <person name="Ma J."/>
        </authorList>
    </citation>
    <scope>NUCLEOTIDE SEQUENCE [LARGE SCALE GENOMIC DNA]</scope>
    <source>
        <strain evidence="3">JCM 18541</strain>
    </source>
</reference>
<evidence type="ECO:0000313" key="2">
    <source>
        <dbReference type="EMBL" id="GAA4792451.1"/>
    </source>
</evidence>
<protein>
    <recommendedName>
        <fullName evidence="1">Beta-lactamase class A catalytic domain-containing protein</fullName>
    </recommendedName>
</protein>
<dbReference type="PANTHER" id="PTHR35333:SF3">
    <property type="entry name" value="BETA-LACTAMASE-TYPE TRANSPEPTIDASE FOLD CONTAINING PROTEIN"/>
    <property type="match status" value="1"/>
</dbReference>
<dbReference type="Pfam" id="PF13354">
    <property type="entry name" value="Beta-lactamase2"/>
    <property type="match status" value="1"/>
</dbReference>
<dbReference type="InterPro" id="IPR000871">
    <property type="entry name" value="Beta-lactam_class-A"/>
</dbReference>
<proteinExistence type="predicted"/>
<comment type="caution">
    <text evidence="2">The sequence shown here is derived from an EMBL/GenBank/DDBJ whole genome shotgun (WGS) entry which is preliminary data.</text>
</comment>
<dbReference type="Proteomes" id="UP001500187">
    <property type="component" value="Unassembled WGS sequence"/>
</dbReference>
<dbReference type="PANTHER" id="PTHR35333">
    <property type="entry name" value="BETA-LACTAMASE"/>
    <property type="match status" value="1"/>
</dbReference>
<gene>
    <name evidence="2" type="ORF">GCM10023352_08690</name>
</gene>
<sequence>MPQRTFFPSSDANLHPTARSRRSTLKATAALLALGPVLVGCGGDGDRKQITASGQEHLNDRKDVDINEALSSLETEHSATISLAVYNHEEDKTFLHHANEWSYEASIVKVPIALTLLRRAVFEQRTLTEEEKALIEAAISFSDNSSTTEIFRRIGTTGPGTDSEASSQSLNKTYELLGATKTRSEGTWGNNQTWAEDYVKIMRFIVEDIHWISKTDAEYLLETMNPNDWSQLWGVGSQKGQTVFGKQVQQVSVKNGWIQDEAGTWYVNSIGVVQTEDNTFSIALLSHGFSDVNIGYEVASTAVQAYFDHAG</sequence>
<feature type="domain" description="Beta-lactamase class A catalytic" evidence="1">
    <location>
        <begin position="133"/>
        <end position="275"/>
    </location>
</feature>
<accession>A0ABP9B9C4</accession>
<dbReference type="InterPro" id="IPR045155">
    <property type="entry name" value="Beta-lactam_cat"/>
</dbReference>
<evidence type="ECO:0000313" key="3">
    <source>
        <dbReference type="Proteomes" id="UP001500187"/>
    </source>
</evidence>
<dbReference type="RefSeq" id="WP_345445056.1">
    <property type="nucleotide sequence ID" value="NZ_BAABKP010000001.1"/>
</dbReference>
<dbReference type="InterPro" id="IPR012338">
    <property type="entry name" value="Beta-lactam/transpept-like"/>
</dbReference>
<dbReference type="SUPFAM" id="SSF56601">
    <property type="entry name" value="beta-lactamase/transpeptidase-like"/>
    <property type="match status" value="1"/>
</dbReference>
<dbReference type="EMBL" id="BAABKP010000001">
    <property type="protein sequence ID" value="GAA4792451.1"/>
    <property type="molecule type" value="Genomic_DNA"/>
</dbReference>
<name>A0ABP9B9C4_9MICC</name>
<dbReference type="Gene3D" id="3.40.710.10">
    <property type="entry name" value="DD-peptidase/beta-lactamase superfamily"/>
    <property type="match status" value="1"/>
</dbReference>
<organism evidence="2 3">
    <name type="scientific">Rothia endophytica</name>
    <dbReference type="NCBI Taxonomy" id="1324766"/>
    <lineage>
        <taxon>Bacteria</taxon>
        <taxon>Bacillati</taxon>
        <taxon>Actinomycetota</taxon>
        <taxon>Actinomycetes</taxon>
        <taxon>Micrococcales</taxon>
        <taxon>Micrococcaceae</taxon>
        <taxon>Rothia</taxon>
    </lineage>
</organism>
<evidence type="ECO:0000259" key="1">
    <source>
        <dbReference type="Pfam" id="PF13354"/>
    </source>
</evidence>
<keyword evidence="3" id="KW-1185">Reference proteome</keyword>